<organism evidence="5 6">
    <name type="scientific">Liquidambar formosana</name>
    <name type="common">Formosan gum</name>
    <dbReference type="NCBI Taxonomy" id="63359"/>
    <lineage>
        <taxon>Eukaryota</taxon>
        <taxon>Viridiplantae</taxon>
        <taxon>Streptophyta</taxon>
        <taxon>Embryophyta</taxon>
        <taxon>Tracheophyta</taxon>
        <taxon>Spermatophyta</taxon>
        <taxon>Magnoliopsida</taxon>
        <taxon>eudicotyledons</taxon>
        <taxon>Gunneridae</taxon>
        <taxon>Pentapetalae</taxon>
        <taxon>Saxifragales</taxon>
        <taxon>Altingiaceae</taxon>
        <taxon>Liquidambar</taxon>
    </lineage>
</organism>
<keyword evidence="2" id="KW-0611">Plant defense</keyword>
<evidence type="ECO:0000259" key="4">
    <source>
        <dbReference type="Pfam" id="PF23598"/>
    </source>
</evidence>
<evidence type="ECO:0000313" key="6">
    <source>
        <dbReference type="Proteomes" id="UP001415857"/>
    </source>
</evidence>
<evidence type="ECO:0000256" key="2">
    <source>
        <dbReference type="ARBA" id="ARBA00022821"/>
    </source>
</evidence>
<evidence type="ECO:0000259" key="3">
    <source>
        <dbReference type="Pfam" id="PF23559"/>
    </source>
</evidence>
<dbReference type="InterPro" id="IPR036388">
    <property type="entry name" value="WH-like_DNA-bd_sf"/>
</dbReference>
<dbReference type="InterPro" id="IPR032675">
    <property type="entry name" value="LRR_dom_sf"/>
</dbReference>
<evidence type="ECO:0008006" key="7">
    <source>
        <dbReference type="Google" id="ProtNLM"/>
    </source>
</evidence>
<keyword evidence="1" id="KW-0677">Repeat</keyword>
<dbReference type="Gene3D" id="3.80.10.10">
    <property type="entry name" value="Ribonuclease Inhibitor"/>
    <property type="match status" value="1"/>
</dbReference>
<accession>A0AAP0RVX1</accession>
<dbReference type="FunFam" id="1.10.10.10:FF:000322">
    <property type="entry name" value="Probable disease resistance protein At1g63360"/>
    <property type="match status" value="1"/>
</dbReference>
<evidence type="ECO:0000313" key="5">
    <source>
        <dbReference type="EMBL" id="KAK9282691.1"/>
    </source>
</evidence>
<dbReference type="Proteomes" id="UP001415857">
    <property type="component" value="Unassembled WGS sequence"/>
</dbReference>
<dbReference type="InterPro" id="IPR058922">
    <property type="entry name" value="WHD_DRP"/>
</dbReference>
<dbReference type="GO" id="GO:0098542">
    <property type="term" value="P:defense response to other organism"/>
    <property type="evidence" value="ECO:0007669"/>
    <property type="project" value="TreeGrafter"/>
</dbReference>
<dbReference type="InterPro" id="IPR055414">
    <property type="entry name" value="LRR_R13L4/SHOC2-like"/>
</dbReference>
<protein>
    <recommendedName>
        <fullName evidence="7">NB-ARC domain-containing protein</fullName>
    </recommendedName>
</protein>
<dbReference type="Pfam" id="PF23598">
    <property type="entry name" value="LRR_14"/>
    <property type="match status" value="1"/>
</dbReference>
<name>A0AAP0RVX1_LIQFO</name>
<proteinExistence type="predicted"/>
<reference evidence="5 6" key="1">
    <citation type="journal article" date="2024" name="Plant J.">
        <title>Genome sequences and population genomics reveal climatic adaptation and genomic divergence between two closely related sweetgum species.</title>
        <authorList>
            <person name="Xu W.Q."/>
            <person name="Ren C.Q."/>
            <person name="Zhang X.Y."/>
            <person name="Comes H.P."/>
            <person name="Liu X.H."/>
            <person name="Li Y.G."/>
            <person name="Kettle C.J."/>
            <person name="Jalonen R."/>
            <person name="Gaisberger H."/>
            <person name="Ma Y.Z."/>
            <person name="Qiu Y.X."/>
        </authorList>
    </citation>
    <scope>NUCLEOTIDE SEQUENCE [LARGE SCALE GENOMIC DNA]</scope>
    <source>
        <strain evidence="5">Hangzhou</strain>
    </source>
</reference>
<dbReference type="InterPro" id="IPR044974">
    <property type="entry name" value="Disease_R_plants"/>
</dbReference>
<dbReference type="PANTHER" id="PTHR23155">
    <property type="entry name" value="DISEASE RESISTANCE PROTEIN RP"/>
    <property type="match status" value="1"/>
</dbReference>
<evidence type="ECO:0000256" key="1">
    <source>
        <dbReference type="ARBA" id="ARBA00022737"/>
    </source>
</evidence>
<dbReference type="SUPFAM" id="SSF52058">
    <property type="entry name" value="L domain-like"/>
    <property type="match status" value="1"/>
</dbReference>
<dbReference type="GO" id="GO:0043531">
    <property type="term" value="F:ADP binding"/>
    <property type="evidence" value="ECO:0007669"/>
    <property type="project" value="InterPro"/>
</dbReference>
<feature type="domain" description="Disease resistance R13L4/SHOC-2-like LRR" evidence="4">
    <location>
        <begin position="188"/>
        <end position="292"/>
    </location>
</feature>
<comment type="caution">
    <text evidence="5">The sequence shown here is derived from an EMBL/GenBank/DDBJ whole genome shotgun (WGS) entry which is preliminary data.</text>
</comment>
<feature type="domain" description="Disease resistance protein winged helix" evidence="3">
    <location>
        <begin position="74"/>
        <end position="144"/>
    </location>
</feature>
<dbReference type="InterPro" id="IPR042197">
    <property type="entry name" value="Apaf_helical"/>
</dbReference>
<dbReference type="SUPFAM" id="SSF52540">
    <property type="entry name" value="P-loop containing nucleoside triphosphate hydrolases"/>
    <property type="match status" value="1"/>
</dbReference>
<gene>
    <name evidence="5" type="ORF">L1049_010911</name>
</gene>
<dbReference type="AlphaFoldDB" id="A0AAP0RVX1"/>
<dbReference type="Pfam" id="PF23559">
    <property type="entry name" value="WHD_DRP"/>
    <property type="match status" value="1"/>
</dbReference>
<dbReference type="InterPro" id="IPR027417">
    <property type="entry name" value="P-loop_NTPase"/>
</dbReference>
<dbReference type="PANTHER" id="PTHR23155:SF1205">
    <property type="entry name" value="DISEASE RESISTANCE PROTEIN RPM1"/>
    <property type="match status" value="1"/>
</dbReference>
<keyword evidence="6" id="KW-1185">Reference proteome</keyword>
<dbReference type="Gene3D" id="1.10.8.430">
    <property type="entry name" value="Helical domain of apoptotic protease-activating factors"/>
    <property type="match status" value="1"/>
</dbReference>
<sequence length="315" mass="36317">MLRRCEGLPLAIVAVSGVLATKGKNRIDEWEMVHQSLGVELEGEDRFKNVKKVLSLSYDDLPSHLKSCFMYLSIFPSEHLIERMRLIRLWIAEGFVEEKEGKTLEEVAEGYLNQLFNRSLLQVAGTTIDGQVKMCRIHDLSREIVLSKSTSQNFVAIANQQHRRWPENVRRLSVDKSLGNVREKFSQLRSLLMFGVVDLPSNSSVLSLFSGGLRLLKVLDLRGTPLESFPNEITKLFHLRYLSLRNTKVKMLPSYIGKLQNLETLDLKQTHVTELPVEILKLQRLRHLLVYRIRSSLWQFIGRDWEAKPAKKVCH</sequence>
<dbReference type="Gene3D" id="1.10.10.10">
    <property type="entry name" value="Winged helix-like DNA-binding domain superfamily/Winged helix DNA-binding domain"/>
    <property type="match status" value="1"/>
</dbReference>
<dbReference type="EMBL" id="JBBPBK010000006">
    <property type="protein sequence ID" value="KAK9282691.1"/>
    <property type="molecule type" value="Genomic_DNA"/>
</dbReference>